<proteinExistence type="predicted"/>
<reference evidence="1" key="1">
    <citation type="submission" date="2006-09" db="EMBL/GenBank/DDBJ databases">
        <title>Complete sequence of Rhodopseudomonas palustris BisA53.</title>
        <authorList>
            <consortium name="US DOE Joint Genome Institute"/>
            <person name="Copeland A."/>
            <person name="Lucas S."/>
            <person name="Lapidus A."/>
            <person name="Barry K."/>
            <person name="Detter J.C."/>
            <person name="Glavina del Rio T."/>
            <person name="Hammon N."/>
            <person name="Israni S."/>
            <person name="Dalin E."/>
            <person name="Tice H."/>
            <person name="Pitluck S."/>
            <person name="Chain P."/>
            <person name="Malfatti S."/>
            <person name="Shin M."/>
            <person name="Vergez L."/>
            <person name="Schmutz J."/>
            <person name="Larimer F."/>
            <person name="Land M."/>
            <person name="Hauser L."/>
            <person name="Pelletier D.A."/>
            <person name="Kyrpides N."/>
            <person name="Kim E."/>
            <person name="Harwood C.S."/>
            <person name="Oda Y."/>
            <person name="Richardson P."/>
        </authorList>
    </citation>
    <scope>NUCLEOTIDE SEQUENCE [LARGE SCALE GENOMIC DNA]</scope>
    <source>
        <strain evidence="1">BisA53</strain>
    </source>
</reference>
<dbReference type="EMBL" id="CP000463">
    <property type="protein sequence ID" value="ABJ07469.1"/>
    <property type="molecule type" value="Genomic_DNA"/>
</dbReference>
<organism evidence="1">
    <name type="scientific">Rhodopseudomonas palustris (strain BisA53)</name>
    <dbReference type="NCBI Taxonomy" id="316055"/>
    <lineage>
        <taxon>Bacteria</taxon>
        <taxon>Pseudomonadati</taxon>
        <taxon>Pseudomonadota</taxon>
        <taxon>Alphaproteobacteria</taxon>
        <taxon>Hyphomicrobiales</taxon>
        <taxon>Nitrobacteraceae</taxon>
        <taxon>Rhodopseudomonas</taxon>
    </lineage>
</organism>
<gene>
    <name evidence="1" type="ordered locus">RPE_3539</name>
</gene>
<accession>Q07KR5</accession>
<dbReference type="KEGG" id="rpe:RPE_3539"/>
<dbReference type="eggNOG" id="ENOG50324H6">
    <property type="taxonomic scope" value="Bacteria"/>
</dbReference>
<sequence>MREKLLEKLQSLVEQSSAAPPVVELDDYFVGNAQEDSIAPNQIGDGRPSLADLHAALRAIRDRPDVQAVLVGIHGDWVESLKCDDVWPAADNVHIYASAGRSTVEGWVAGFAHDGVLKGWPYGMHPAAPKPQRGYHVYTICWD</sequence>
<protein>
    <submittedName>
        <fullName evidence="1">Uncharacterized protein</fullName>
    </submittedName>
</protein>
<evidence type="ECO:0000313" key="1">
    <source>
        <dbReference type="EMBL" id="ABJ07469.1"/>
    </source>
</evidence>
<dbReference type="OrthoDB" id="7013010at2"/>
<dbReference type="HOGENOM" id="CLU_147238_0_0_5"/>
<name>Q07KR5_RHOP5</name>
<dbReference type="STRING" id="316055.RPE_3539"/>
<dbReference type="AlphaFoldDB" id="Q07KR5"/>